<reference evidence="4" key="1">
    <citation type="submission" date="2016-06" db="EMBL/GenBank/DDBJ databases">
        <authorList>
            <person name="Nascimento L."/>
            <person name="Pereira R.V."/>
            <person name="Martins L.F."/>
            <person name="Quaggio R.B."/>
            <person name="Silva A.M."/>
            <person name="Setubal J.C."/>
        </authorList>
    </citation>
    <scope>NUCLEOTIDE SEQUENCE [LARGE SCALE GENOMIC DNA]</scope>
</reference>
<sequence length="420" mass="47887">MQIRLTDLIAPSFYEVHHAVKSGAATHFLLSGGRGSTKSSFAAIEIILGMMRDPQANAVALRKVKDTIRESVFEQLLWAIEKLGVRHLWHASVSPMRLTYISTGQTIIFRGADNPRKVKSGKLRNGYVKFIWYEEADEFSLEDIRTINQTFMRGGDSFRVFYTFNPPKSRKSWVHEHKNNPPPGWFVHHSTYLDVPREWLGEQFFIEAETLKARNELAYRHEYLGEDVGTGGEVFRNLTIRRISDEEIAAFDRIRRGLDFGFAAHPTHYAVMHYDATRRRLFIFFEIHKVGMSNRALAEAIKAENKSNSRVTADSAEPRTIAELRNLGVNVVGAKKGPDSVDHGIKFLQDLDEIVIDPERCPNTAREFQSYELEPDGNGGWKDGFPDKDNHSIDAVRYALEDDMKHVKVRVGNKAKIGVR</sequence>
<evidence type="ECO:0000259" key="1">
    <source>
        <dbReference type="Pfam" id="PF04466"/>
    </source>
</evidence>
<dbReference type="InterPro" id="IPR027417">
    <property type="entry name" value="P-loop_NTPase"/>
</dbReference>
<dbReference type="InterPro" id="IPR035412">
    <property type="entry name" value="Terminase_L_N"/>
</dbReference>
<dbReference type="Proteomes" id="UP000196475">
    <property type="component" value="Unassembled WGS sequence"/>
</dbReference>
<dbReference type="AlphaFoldDB" id="A0A1Y3PNG2"/>
<dbReference type="Gene3D" id="3.30.420.280">
    <property type="match status" value="1"/>
</dbReference>
<dbReference type="Pfam" id="PF17288">
    <property type="entry name" value="Terminase_3C"/>
    <property type="match status" value="1"/>
</dbReference>
<name>A0A1Y3PNG2_9BACI</name>
<accession>A0A1Y3PNG2</accession>
<dbReference type="InterPro" id="IPR035413">
    <property type="entry name" value="Terminase_L_C"/>
</dbReference>
<protein>
    <submittedName>
        <fullName evidence="3">Terminase</fullName>
    </submittedName>
</protein>
<dbReference type="Pfam" id="PF04466">
    <property type="entry name" value="Terminase_3"/>
    <property type="match status" value="1"/>
</dbReference>
<dbReference type="EMBL" id="LZRT01000087">
    <property type="protein sequence ID" value="OUM86658.1"/>
    <property type="molecule type" value="Genomic_DNA"/>
</dbReference>
<proteinExistence type="predicted"/>
<dbReference type="Gene3D" id="3.40.50.300">
    <property type="entry name" value="P-loop containing nucleotide triphosphate hydrolases"/>
    <property type="match status" value="1"/>
</dbReference>
<evidence type="ECO:0000313" key="3">
    <source>
        <dbReference type="EMBL" id="OUM86658.1"/>
    </source>
</evidence>
<dbReference type="InterPro" id="IPR052380">
    <property type="entry name" value="Viral_DNA_packaging_terminase"/>
</dbReference>
<dbReference type="PANTHER" id="PTHR39184:SF1">
    <property type="entry name" value="PBSX PHAGE TERMINASE LARGE SUBUNIT"/>
    <property type="match status" value="1"/>
</dbReference>
<dbReference type="InterPro" id="IPR006437">
    <property type="entry name" value="Phage_terminase_lsu"/>
</dbReference>
<feature type="domain" description="Phage terminase large subunit C-terminal" evidence="2">
    <location>
        <begin position="259"/>
        <end position="402"/>
    </location>
</feature>
<evidence type="ECO:0000259" key="2">
    <source>
        <dbReference type="Pfam" id="PF17288"/>
    </source>
</evidence>
<dbReference type="NCBIfam" id="TIGR01547">
    <property type="entry name" value="phage_term_2"/>
    <property type="match status" value="1"/>
</dbReference>
<evidence type="ECO:0000313" key="4">
    <source>
        <dbReference type="Proteomes" id="UP000196475"/>
    </source>
</evidence>
<organism evidence="3 4">
    <name type="scientific">Bacillus thermozeamaize</name>
    <dbReference type="NCBI Taxonomy" id="230954"/>
    <lineage>
        <taxon>Bacteria</taxon>
        <taxon>Bacillati</taxon>
        <taxon>Bacillota</taxon>
        <taxon>Bacilli</taxon>
        <taxon>Bacillales</taxon>
        <taxon>Bacillaceae</taxon>
        <taxon>Bacillus</taxon>
    </lineage>
</organism>
<feature type="domain" description="Phage terminase large subunit N-terminal" evidence="1">
    <location>
        <begin position="26"/>
        <end position="226"/>
    </location>
</feature>
<comment type="caution">
    <text evidence="3">The sequence shown here is derived from an EMBL/GenBank/DDBJ whole genome shotgun (WGS) entry which is preliminary data.</text>
</comment>
<dbReference type="PANTHER" id="PTHR39184">
    <property type="match status" value="1"/>
</dbReference>
<gene>
    <name evidence="3" type="ORF">BAA01_11675</name>
</gene>